<reference evidence="1" key="1">
    <citation type="submission" date="2020-09" db="EMBL/GenBank/DDBJ databases">
        <title>Genome-Enabled Discovery of Anthraquinone Biosynthesis in Senna tora.</title>
        <authorList>
            <person name="Kang S.-H."/>
            <person name="Pandey R.P."/>
            <person name="Lee C.-M."/>
            <person name="Sim J.-S."/>
            <person name="Jeong J.-T."/>
            <person name="Choi B.-S."/>
            <person name="Jung M."/>
            <person name="Ginzburg D."/>
            <person name="Zhao K."/>
            <person name="Won S.Y."/>
            <person name="Oh T.-J."/>
            <person name="Yu Y."/>
            <person name="Kim N.-H."/>
            <person name="Lee O.R."/>
            <person name="Lee T.-H."/>
            <person name="Bashyal P."/>
            <person name="Kim T.-S."/>
            <person name="Lee W.-H."/>
            <person name="Kawkins C."/>
            <person name="Kim C.-K."/>
            <person name="Kim J.S."/>
            <person name="Ahn B.O."/>
            <person name="Rhee S.Y."/>
            <person name="Sohng J.K."/>
        </authorList>
    </citation>
    <scope>NUCLEOTIDE SEQUENCE</scope>
    <source>
        <tissue evidence="1">Leaf</tissue>
    </source>
</reference>
<evidence type="ECO:0000313" key="1">
    <source>
        <dbReference type="EMBL" id="KAF7835481.1"/>
    </source>
</evidence>
<accession>A0A835C995</accession>
<dbReference type="Proteomes" id="UP000634136">
    <property type="component" value="Unassembled WGS sequence"/>
</dbReference>
<comment type="caution">
    <text evidence="1">The sequence shown here is derived from an EMBL/GenBank/DDBJ whole genome shotgun (WGS) entry which is preliminary data.</text>
</comment>
<organism evidence="1 2">
    <name type="scientific">Senna tora</name>
    <dbReference type="NCBI Taxonomy" id="362788"/>
    <lineage>
        <taxon>Eukaryota</taxon>
        <taxon>Viridiplantae</taxon>
        <taxon>Streptophyta</taxon>
        <taxon>Embryophyta</taxon>
        <taxon>Tracheophyta</taxon>
        <taxon>Spermatophyta</taxon>
        <taxon>Magnoliopsida</taxon>
        <taxon>eudicotyledons</taxon>
        <taxon>Gunneridae</taxon>
        <taxon>Pentapetalae</taxon>
        <taxon>rosids</taxon>
        <taxon>fabids</taxon>
        <taxon>Fabales</taxon>
        <taxon>Fabaceae</taxon>
        <taxon>Caesalpinioideae</taxon>
        <taxon>Cassia clade</taxon>
        <taxon>Senna</taxon>
    </lineage>
</organism>
<sequence length="23" mass="2604">MEDIEVATLGTFKTPELKGFFVM</sequence>
<dbReference type="AlphaFoldDB" id="A0A835C995"/>
<gene>
    <name evidence="1" type="ORF">G2W53_010340</name>
</gene>
<dbReference type="EMBL" id="JAAIUW010000004">
    <property type="protein sequence ID" value="KAF7835481.1"/>
    <property type="molecule type" value="Genomic_DNA"/>
</dbReference>
<evidence type="ECO:0000313" key="2">
    <source>
        <dbReference type="Proteomes" id="UP000634136"/>
    </source>
</evidence>
<name>A0A835C995_9FABA</name>
<proteinExistence type="predicted"/>
<protein>
    <submittedName>
        <fullName evidence="1">Uncharacterized protein</fullName>
    </submittedName>
</protein>
<keyword evidence="2" id="KW-1185">Reference proteome</keyword>